<comment type="caution">
    <text evidence="6">The sequence shown here is derived from an EMBL/GenBank/DDBJ whole genome shotgun (WGS) entry which is preliminary data.</text>
</comment>
<dbReference type="Proteomes" id="UP000824469">
    <property type="component" value="Unassembled WGS sequence"/>
</dbReference>
<dbReference type="GO" id="GO:0061630">
    <property type="term" value="F:ubiquitin protein ligase activity"/>
    <property type="evidence" value="ECO:0007669"/>
    <property type="project" value="TreeGrafter"/>
</dbReference>
<feature type="domain" description="RING-type" evidence="5">
    <location>
        <begin position="208"/>
        <end position="236"/>
    </location>
</feature>
<dbReference type="PANTHER" id="PTHR45931:SF3">
    <property type="entry name" value="RING ZINC FINGER-CONTAINING PROTEIN"/>
    <property type="match status" value="1"/>
</dbReference>
<evidence type="ECO:0000313" key="7">
    <source>
        <dbReference type="Proteomes" id="UP000824469"/>
    </source>
</evidence>
<dbReference type="GO" id="GO:0006511">
    <property type="term" value="P:ubiquitin-dependent protein catabolic process"/>
    <property type="evidence" value="ECO:0007669"/>
    <property type="project" value="TreeGrafter"/>
</dbReference>
<keyword evidence="7" id="KW-1185">Reference proteome</keyword>
<name>A0AA38CBC7_TAXCH</name>
<dbReference type="Pfam" id="PF17123">
    <property type="entry name" value="zf-RING_11"/>
    <property type="match status" value="1"/>
</dbReference>
<dbReference type="InterPro" id="IPR001841">
    <property type="entry name" value="Znf_RING"/>
</dbReference>
<dbReference type="GO" id="GO:0005634">
    <property type="term" value="C:nucleus"/>
    <property type="evidence" value="ECO:0007669"/>
    <property type="project" value="TreeGrafter"/>
</dbReference>
<feature type="region of interest" description="Disordered" evidence="4">
    <location>
        <begin position="62"/>
        <end position="85"/>
    </location>
</feature>
<dbReference type="OMA" id="NCLEEVW"/>
<keyword evidence="3" id="KW-0862">Zinc</keyword>
<gene>
    <name evidence="6" type="ORF">KI387_028879</name>
</gene>
<keyword evidence="1" id="KW-0479">Metal-binding</keyword>
<dbReference type="Gene3D" id="3.30.40.10">
    <property type="entry name" value="Zinc/RING finger domain, C3HC4 (zinc finger)"/>
    <property type="match status" value="1"/>
</dbReference>
<proteinExistence type="predicted"/>
<dbReference type="SUPFAM" id="SSF57850">
    <property type="entry name" value="RING/U-box"/>
    <property type="match status" value="1"/>
</dbReference>
<dbReference type="InterPro" id="IPR013083">
    <property type="entry name" value="Znf_RING/FYVE/PHD"/>
</dbReference>
<organism evidence="6 7">
    <name type="scientific">Taxus chinensis</name>
    <name type="common">Chinese yew</name>
    <name type="synonym">Taxus wallichiana var. chinensis</name>
    <dbReference type="NCBI Taxonomy" id="29808"/>
    <lineage>
        <taxon>Eukaryota</taxon>
        <taxon>Viridiplantae</taxon>
        <taxon>Streptophyta</taxon>
        <taxon>Embryophyta</taxon>
        <taxon>Tracheophyta</taxon>
        <taxon>Spermatophyta</taxon>
        <taxon>Pinopsida</taxon>
        <taxon>Pinidae</taxon>
        <taxon>Conifers II</taxon>
        <taxon>Cupressales</taxon>
        <taxon>Taxaceae</taxon>
        <taxon>Taxus</taxon>
    </lineage>
</organism>
<evidence type="ECO:0000256" key="3">
    <source>
        <dbReference type="ARBA" id="ARBA00022833"/>
    </source>
</evidence>
<evidence type="ECO:0000256" key="2">
    <source>
        <dbReference type="ARBA" id="ARBA00022771"/>
    </source>
</evidence>
<dbReference type="GO" id="GO:0008270">
    <property type="term" value="F:zinc ion binding"/>
    <property type="evidence" value="ECO:0007669"/>
    <property type="project" value="UniProtKB-KW"/>
</dbReference>
<feature type="non-terminal residue" evidence="6">
    <location>
        <position position="1"/>
    </location>
</feature>
<dbReference type="EMBL" id="JAHRHJ020000010">
    <property type="protein sequence ID" value="KAH9297197.1"/>
    <property type="molecule type" value="Genomic_DNA"/>
</dbReference>
<reference evidence="6 7" key="1">
    <citation type="journal article" date="2021" name="Nat. Plants">
        <title>The Taxus genome provides insights into paclitaxel biosynthesis.</title>
        <authorList>
            <person name="Xiong X."/>
            <person name="Gou J."/>
            <person name="Liao Q."/>
            <person name="Li Y."/>
            <person name="Zhou Q."/>
            <person name="Bi G."/>
            <person name="Li C."/>
            <person name="Du R."/>
            <person name="Wang X."/>
            <person name="Sun T."/>
            <person name="Guo L."/>
            <person name="Liang H."/>
            <person name="Lu P."/>
            <person name="Wu Y."/>
            <person name="Zhang Z."/>
            <person name="Ro D.K."/>
            <person name="Shang Y."/>
            <person name="Huang S."/>
            <person name="Yan J."/>
        </authorList>
    </citation>
    <scope>NUCLEOTIDE SEQUENCE [LARGE SCALE GENOMIC DNA]</scope>
    <source>
        <strain evidence="6">Ta-2019</strain>
    </source>
</reference>
<protein>
    <recommendedName>
        <fullName evidence="5">RING-type domain-containing protein</fullName>
    </recommendedName>
</protein>
<dbReference type="PANTHER" id="PTHR45931">
    <property type="entry name" value="SI:CH211-59O9.10"/>
    <property type="match status" value="1"/>
</dbReference>
<evidence type="ECO:0000256" key="1">
    <source>
        <dbReference type="ARBA" id="ARBA00022723"/>
    </source>
</evidence>
<evidence type="ECO:0000313" key="6">
    <source>
        <dbReference type="EMBL" id="KAH9297197.1"/>
    </source>
</evidence>
<evidence type="ECO:0000259" key="5">
    <source>
        <dbReference type="Pfam" id="PF17123"/>
    </source>
</evidence>
<dbReference type="InterPro" id="IPR051834">
    <property type="entry name" value="RING_finger_E3_ligase"/>
</dbReference>
<sequence>MESMAGMLPGVECARRRRFHQGGSLDLQLWGCDRRSRRSSFCLYQSDYTQQPQHYSMTRSALQPARTEHQHQHQQQGGGYKLREAAREARERLDERLRAASLSSNKRRSSFWCRNSSQYTCDSDPHGNKCLEEASPPRGWLASAASVTEARRPAVDSTAQNVLNPTYSTGLSKASIDLLQREAFTCKEKDSGKYNWKRLNARNSQQEECPVCLEPFQSGQVLIHLPCTHGFHSNCLIP</sequence>
<evidence type="ECO:0000256" key="4">
    <source>
        <dbReference type="SAM" id="MobiDB-lite"/>
    </source>
</evidence>
<dbReference type="AlphaFoldDB" id="A0AA38CBC7"/>
<keyword evidence="2" id="KW-0863">Zinc-finger</keyword>
<accession>A0AA38CBC7</accession>